<dbReference type="AlphaFoldDB" id="A0AAI9V0A7"/>
<gene>
    <name evidence="1" type="ORF">CCUS01_07731</name>
</gene>
<feature type="non-terminal residue" evidence="1">
    <location>
        <position position="47"/>
    </location>
</feature>
<protein>
    <submittedName>
        <fullName evidence="1">Uncharacterized protein</fullName>
    </submittedName>
</protein>
<reference evidence="1" key="1">
    <citation type="submission" date="2016-11" db="EMBL/GenBank/DDBJ databases">
        <title>The genome sequence of Colletotrichum cuscutae.</title>
        <authorList>
            <person name="Baroncelli R."/>
        </authorList>
    </citation>
    <scope>NUCLEOTIDE SEQUENCE</scope>
    <source>
        <strain evidence="1">IMI 304802</strain>
    </source>
</reference>
<dbReference type="EMBL" id="MPDP01000263">
    <property type="protein sequence ID" value="KAK1465325.1"/>
    <property type="molecule type" value="Genomic_DNA"/>
</dbReference>
<keyword evidence="2" id="KW-1185">Reference proteome</keyword>
<evidence type="ECO:0000313" key="2">
    <source>
        <dbReference type="Proteomes" id="UP001239213"/>
    </source>
</evidence>
<evidence type="ECO:0000313" key="1">
    <source>
        <dbReference type="EMBL" id="KAK1465325.1"/>
    </source>
</evidence>
<organism evidence="1 2">
    <name type="scientific">Colletotrichum cuscutae</name>
    <dbReference type="NCBI Taxonomy" id="1209917"/>
    <lineage>
        <taxon>Eukaryota</taxon>
        <taxon>Fungi</taxon>
        <taxon>Dikarya</taxon>
        <taxon>Ascomycota</taxon>
        <taxon>Pezizomycotina</taxon>
        <taxon>Sordariomycetes</taxon>
        <taxon>Hypocreomycetidae</taxon>
        <taxon>Glomerellales</taxon>
        <taxon>Glomerellaceae</taxon>
        <taxon>Colletotrichum</taxon>
        <taxon>Colletotrichum acutatum species complex</taxon>
    </lineage>
</organism>
<proteinExistence type="predicted"/>
<accession>A0AAI9V0A7</accession>
<comment type="caution">
    <text evidence="1">The sequence shown here is derived from an EMBL/GenBank/DDBJ whole genome shotgun (WGS) entry which is preliminary data.</text>
</comment>
<sequence length="47" mass="5163">MPTLAKKILVTFFPSITHPRCCAATWSTSPMTGNSFLGTPIRRWAAP</sequence>
<name>A0AAI9V0A7_9PEZI</name>
<dbReference type="Proteomes" id="UP001239213">
    <property type="component" value="Unassembled WGS sequence"/>
</dbReference>